<dbReference type="FunFam" id="3.30.565.10:FF:000016">
    <property type="entry name" value="Chemotaxis protein CheA, putative"/>
    <property type="match status" value="1"/>
</dbReference>
<dbReference type="SUPFAM" id="SSF50341">
    <property type="entry name" value="CheW-like"/>
    <property type="match status" value="1"/>
</dbReference>
<keyword evidence="7" id="KW-0547">Nucleotide-binding</keyword>
<dbReference type="InterPro" id="IPR036061">
    <property type="entry name" value="CheW-like_dom_sf"/>
</dbReference>
<dbReference type="Proteomes" id="UP000553343">
    <property type="component" value="Unassembled WGS sequence"/>
</dbReference>
<evidence type="ECO:0000259" key="14">
    <source>
        <dbReference type="PROSITE" id="PS50109"/>
    </source>
</evidence>
<dbReference type="Gene3D" id="2.30.30.40">
    <property type="entry name" value="SH3 Domains"/>
    <property type="match status" value="1"/>
</dbReference>
<gene>
    <name evidence="17" type="ORF">HXW94_09200</name>
</gene>
<evidence type="ECO:0000313" key="18">
    <source>
        <dbReference type="Proteomes" id="UP000553343"/>
    </source>
</evidence>
<keyword evidence="4" id="KW-0145">Chemotaxis</keyword>
<dbReference type="SUPFAM" id="SSF47384">
    <property type="entry name" value="Homodimeric domain of signal transducing histidine kinase"/>
    <property type="match status" value="1"/>
</dbReference>
<evidence type="ECO:0000259" key="15">
    <source>
        <dbReference type="PROSITE" id="PS50851"/>
    </source>
</evidence>
<dbReference type="Pfam" id="PF01627">
    <property type="entry name" value="Hpt"/>
    <property type="match status" value="2"/>
</dbReference>
<dbReference type="InterPro" id="IPR005467">
    <property type="entry name" value="His_kinase_dom"/>
</dbReference>
<dbReference type="InterPro" id="IPR004105">
    <property type="entry name" value="CheA-like_dim"/>
</dbReference>
<keyword evidence="5 12" id="KW-0597">Phosphoprotein</keyword>
<dbReference type="PROSITE" id="PS50851">
    <property type="entry name" value="CHEW"/>
    <property type="match status" value="1"/>
</dbReference>
<dbReference type="SUPFAM" id="SSF55874">
    <property type="entry name" value="ATPase domain of HSP90 chaperone/DNA topoisomerase II/histidine kinase"/>
    <property type="match status" value="1"/>
</dbReference>
<evidence type="ECO:0000259" key="16">
    <source>
        <dbReference type="PROSITE" id="PS50894"/>
    </source>
</evidence>
<dbReference type="GO" id="GO:0005737">
    <property type="term" value="C:cytoplasm"/>
    <property type="evidence" value="ECO:0007669"/>
    <property type="project" value="InterPro"/>
</dbReference>
<evidence type="ECO:0000256" key="13">
    <source>
        <dbReference type="SAM" id="MobiDB-lite"/>
    </source>
</evidence>
<evidence type="ECO:0000256" key="7">
    <source>
        <dbReference type="ARBA" id="ARBA00022741"/>
    </source>
</evidence>
<evidence type="ECO:0000256" key="5">
    <source>
        <dbReference type="ARBA" id="ARBA00022553"/>
    </source>
</evidence>
<keyword evidence="10" id="KW-0902">Two-component regulatory system</keyword>
<evidence type="ECO:0000256" key="9">
    <source>
        <dbReference type="ARBA" id="ARBA00022840"/>
    </source>
</evidence>
<feature type="domain" description="CheW-like" evidence="15">
    <location>
        <begin position="840"/>
        <end position="978"/>
    </location>
</feature>
<dbReference type="CDD" id="cd00088">
    <property type="entry name" value="HPT"/>
    <property type="match status" value="2"/>
</dbReference>
<feature type="modified residue" description="Phosphohistidine" evidence="12">
    <location>
        <position position="50"/>
    </location>
</feature>
<keyword evidence="8" id="KW-0418">Kinase</keyword>
<dbReference type="InterPro" id="IPR037257">
    <property type="entry name" value="T2SS_E_N_sf"/>
</dbReference>
<accession>A0A850SVH7</accession>
<dbReference type="SUPFAM" id="SSF47226">
    <property type="entry name" value="Histidine-containing phosphotransfer domain, HPT domain"/>
    <property type="match status" value="2"/>
</dbReference>
<dbReference type="SMART" id="SM00387">
    <property type="entry name" value="HATPase_c"/>
    <property type="match status" value="1"/>
</dbReference>
<sequence>MAYEEITEKFKKEFLQEAREILETVSEDILKLEAAPSRTELLDALFRGIHTIKGSAGSYDLARITDFSHHLENLFNVLRNKEVELTPEVVDTILVAADSLTAMIETYEKGRVPDIDPELVERLQTCYKKSAASALTLETAPLPSNIRAVLESAIMEKQQAYKIYWAYADFSSGDMPDQARFMAELQDKCQNYFPVMGGTDIPGLDTFDPLKLYLQPVLYVSTSLSSDTIEDLNNGLGDNRVKELVIESIAAQSVASEEAADNDPVPDEMDEDTLPEFQMDMEEAMGEFLEGAFEMLEAAEQSIIEYETSGSDDSLNAIFRVVHNIKGDADFIGVRELTRFTHATESLIEKLRQKLIPATPETVDVILKSMDFIKHAISVLADGNPMPNLPLLYQQLLKYDDAGHKEAVTVCVPTLPKDIHDVFYEQVFQFEEILGICMDTSHSFADRKALAVQTLRDLTVCADTVGYKELSVKAADVWENWHDPELRSDNPDLLSGLEDVRSLLDQLLEESARLGEILIREKKIQEADLEEALSRQKVVGELLVDLGKVSEEDVALALKKQQVLESADRRKTQKNEDESGKSASIQSMRVDEKKIERFSNMVGEMLIARNRYAYLLDQLESADGDIRPTVRAMEENLHLFSRLTSEIQHSVVALRMVPIKGIFTKFVRVVRDISNKQKKSIQLMTDGEEIEIDKKVADVLTDPMIHLVRNACDHGIETGKERETQGKPQKGTLLLRAVKQGSSIIIDIIDDGKGIDREKLFKKAREKGFKIDAKDDPGLLDLIFMPGISTADEVTDISGRGVGMDVVKTTVRSLGGTINLMSDQGKGTQVTLSIPTTLGIDTVLFIEAAGNSYALPIECILSTVKLAPEKFRQAGDALVFYYRGEVLPAVHLQEIISKKIPGSAGSQINKTGEQEWACVILKNAGGKFGLIIDRFDKNMEIAVKPLPEMLSGINIVSGVSILGDGRVLLVLNPEHLTA</sequence>
<dbReference type="Pfam" id="PF01584">
    <property type="entry name" value="CheW"/>
    <property type="match status" value="1"/>
</dbReference>
<evidence type="ECO:0000256" key="11">
    <source>
        <dbReference type="ARBA" id="ARBA00035100"/>
    </source>
</evidence>
<dbReference type="InterPro" id="IPR008207">
    <property type="entry name" value="Sig_transdc_His_kin_Hpt_dom"/>
</dbReference>
<evidence type="ECO:0000256" key="3">
    <source>
        <dbReference type="ARBA" id="ARBA00021495"/>
    </source>
</evidence>
<dbReference type="SMART" id="SM00073">
    <property type="entry name" value="HPT"/>
    <property type="match status" value="2"/>
</dbReference>
<dbReference type="Pfam" id="PF02895">
    <property type="entry name" value="H-kinase_dim"/>
    <property type="match status" value="1"/>
</dbReference>
<evidence type="ECO:0000256" key="2">
    <source>
        <dbReference type="ARBA" id="ARBA00012438"/>
    </source>
</evidence>
<feature type="compositionally biased region" description="Basic and acidic residues" evidence="13">
    <location>
        <begin position="567"/>
        <end position="580"/>
    </location>
</feature>
<feature type="domain" description="Histidine kinase" evidence="14">
    <location>
        <begin position="597"/>
        <end position="838"/>
    </location>
</feature>
<evidence type="ECO:0000256" key="12">
    <source>
        <dbReference type="PROSITE-ProRule" id="PRU00110"/>
    </source>
</evidence>
<evidence type="ECO:0000313" key="17">
    <source>
        <dbReference type="EMBL" id="NWH05159.1"/>
    </source>
</evidence>
<dbReference type="Gene3D" id="3.30.565.10">
    <property type="entry name" value="Histidine kinase-like ATPase, C-terminal domain"/>
    <property type="match status" value="1"/>
</dbReference>
<dbReference type="PRINTS" id="PR00344">
    <property type="entry name" value="BCTRLSENSOR"/>
</dbReference>
<dbReference type="PROSITE" id="PS50894">
    <property type="entry name" value="HPT"/>
    <property type="match status" value="2"/>
</dbReference>
<evidence type="ECO:0000256" key="10">
    <source>
        <dbReference type="ARBA" id="ARBA00023012"/>
    </source>
</evidence>
<dbReference type="SMART" id="SM01231">
    <property type="entry name" value="H-kinase_dim"/>
    <property type="match status" value="1"/>
</dbReference>
<keyword evidence="18" id="KW-1185">Reference proteome</keyword>
<dbReference type="Gene3D" id="1.20.120.160">
    <property type="entry name" value="HPT domain"/>
    <property type="match status" value="2"/>
</dbReference>
<evidence type="ECO:0000256" key="8">
    <source>
        <dbReference type="ARBA" id="ARBA00022777"/>
    </source>
</evidence>
<dbReference type="SUPFAM" id="SSF160246">
    <property type="entry name" value="EspE N-terminal domain-like"/>
    <property type="match status" value="1"/>
</dbReference>
<evidence type="ECO:0000256" key="1">
    <source>
        <dbReference type="ARBA" id="ARBA00000085"/>
    </source>
</evidence>
<comment type="catalytic activity">
    <reaction evidence="1">
        <text>ATP + protein L-histidine = ADP + protein N-phospho-L-histidine.</text>
        <dbReference type="EC" id="2.7.13.3"/>
    </reaction>
</comment>
<dbReference type="SMART" id="SM00260">
    <property type="entry name" value="CheW"/>
    <property type="match status" value="1"/>
</dbReference>
<dbReference type="Pfam" id="PF02518">
    <property type="entry name" value="HATPase_c"/>
    <property type="match status" value="1"/>
</dbReference>
<reference evidence="17 18" key="1">
    <citation type="submission" date="2020-06" db="EMBL/GenBank/DDBJ databases">
        <title>High-quality draft genome of sulfate reducer Desulfobacter latus type strain AcrS2 isolated from marine sediment.</title>
        <authorList>
            <person name="Hoppe M."/>
            <person name="Larsen C.K."/>
            <person name="Marshall I.P.G."/>
            <person name="Schramm A."/>
            <person name="Marietou A.G."/>
        </authorList>
    </citation>
    <scope>NUCLEOTIDE SEQUENCE [LARGE SCALE GENOMIC DNA]</scope>
    <source>
        <strain evidence="17 18">AcRS2</strain>
    </source>
</reference>
<dbReference type="InterPro" id="IPR036641">
    <property type="entry name" value="HPT_dom_sf"/>
</dbReference>
<evidence type="ECO:0000256" key="4">
    <source>
        <dbReference type="ARBA" id="ARBA00022500"/>
    </source>
</evidence>
<dbReference type="PANTHER" id="PTHR43395">
    <property type="entry name" value="SENSOR HISTIDINE KINASE CHEA"/>
    <property type="match status" value="1"/>
</dbReference>
<proteinExistence type="predicted"/>
<dbReference type="AlphaFoldDB" id="A0A850SVH7"/>
<dbReference type="InterPro" id="IPR037006">
    <property type="entry name" value="CheA-like_homodim_sf"/>
</dbReference>
<dbReference type="EMBL" id="JACADJ010000026">
    <property type="protein sequence ID" value="NWH05159.1"/>
    <property type="molecule type" value="Genomic_DNA"/>
</dbReference>
<dbReference type="Gene3D" id="1.10.287.560">
    <property type="entry name" value="Histidine kinase CheA-like, homodimeric domain"/>
    <property type="match status" value="1"/>
</dbReference>
<dbReference type="GO" id="GO:0006935">
    <property type="term" value="P:chemotaxis"/>
    <property type="evidence" value="ECO:0007669"/>
    <property type="project" value="InterPro"/>
</dbReference>
<organism evidence="17 18">
    <name type="scientific">Desulfobacter latus</name>
    <dbReference type="NCBI Taxonomy" id="2292"/>
    <lineage>
        <taxon>Bacteria</taxon>
        <taxon>Pseudomonadati</taxon>
        <taxon>Thermodesulfobacteriota</taxon>
        <taxon>Desulfobacteria</taxon>
        <taxon>Desulfobacterales</taxon>
        <taxon>Desulfobacteraceae</taxon>
        <taxon>Desulfobacter</taxon>
    </lineage>
</organism>
<feature type="modified residue" description="Phosphohistidine" evidence="12">
    <location>
        <position position="323"/>
    </location>
</feature>
<name>A0A850SVH7_9BACT</name>
<feature type="domain" description="HPt" evidence="16">
    <location>
        <begin position="277"/>
        <end position="380"/>
    </location>
</feature>
<keyword evidence="9" id="KW-0067">ATP-binding</keyword>
<comment type="function">
    <text evidence="11">Involved in the transmission of sensory signals from the chemoreceptors to the flagellar motors. CheA is autophosphorylated; it can transfer its phosphate group to either CheB or CheY.</text>
</comment>
<dbReference type="InterPro" id="IPR036097">
    <property type="entry name" value="HisK_dim/P_sf"/>
</dbReference>
<feature type="region of interest" description="Disordered" evidence="13">
    <location>
        <begin position="567"/>
        <end position="586"/>
    </location>
</feature>
<dbReference type="PROSITE" id="PS50109">
    <property type="entry name" value="HIS_KIN"/>
    <property type="match status" value="1"/>
</dbReference>
<keyword evidence="6" id="KW-0808">Transferase</keyword>
<comment type="caution">
    <text evidence="17">The sequence shown here is derived from an EMBL/GenBank/DDBJ whole genome shotgun (WGS) entry which is preliminary data.</text>
</comment>
<dbReference type="InterPro" id="IPR051315">
    <property type="entry name" value="Bact_Chemotaxis_CheA"/>
</dbReference>
<dbReference type="InterPro" id="IPR036890">
    <property type="entry name" value="HATPase_C_sf"/>
</dbReference>
<dbReference type="InterPro" id="IPR003594">
    <property type="entry name" value="HATPase_dom"/>
</dbReference>
<feature type="domain" description="HPt" evidence="16">
    <location>
        <begin position="3"/>
        <end position="107"/>
    </location>
</feature>
<dbReference type="InterPro" id="IPR004358">
    <property type="entry name" value="Sig_transdc_His_kin-like_C"/>
</dbReference>
<dbReference type="InterPro" id="IPR002545">
    <property type="entry name" value="CheW-lke_dom"/>
</dbReference>
<evidence type="ECO:0000256" key="6">
    <source>
        <dbReference type="ARBA" id="ARBA00022679"/>
    </source>
</evidence>
<dbReference type="PANTHER" id="PTHR43395:SF10">
    <property type="entry name" value="CHEMOTAXIS PROTEIN CHEA"/>
    <property type="match status" value="1"/>
</dbReference>
<dbReference type="EC" id="2.7.13.3" evidence="2"/>
<protein>
    <recommendedName>
        <fullName evidence="3">Chemotaxis protein CheA</fullName>
        <ecNumber evidence="2">2.7.13.3</ecNumber>
    </recommendedName>
</protein>
<dbReference type="RefSeq" id="WP_178366616.1">
    <property type="nucleotide sequence ID" value="NZ_JACADJ010000026.1"/>
</dbReference>
<dbReference type="GO" id="GO:0000155">
    <property type="term" value="F:phosphorelay sensor kinase activity"/>
    <property type="evidence" value="ECO:0007669"/>
    <property type="project" value="InterPro"/>
</dbReference>